<feature type="transmembrane region" description="Helical" evidence="7">
    <location>
        <begin position="446"/>
        <end position="463"/>
    </location>
</feature>
<feature type="transmembrane region" description="Helical" evidence="7">
    <location>
        <begin position="112"/>
        <end position="130"/>
    </location>
</feature>
<dbReference type="RefSeq" id="WP_086937272.1">
    <property type="nucleotide sequence ID" value="NZ_MKZO01000058.1"/>
</dbReference>
<name>A0A1Q9QXR0_PSEPU</name>
<keyword evidence="6 7" id="KW-0472">Membrane</keyword>
<dbReference type="OrthoDB" id="9807111at2"/>
<feature type="transmembrane region" description="Helical" evidence="7">
    <location>
        <begin position="61"/>
        <end position="81"/>
    </location>
</feature>
<evidence type="ECO:0000256" key="1">
    <source>
        <dbReference type="ARBA" id="ARBA00004651"/>
    </source>
</evidence>
<evidence type="ECO:0000256" key="6">
    <source>
        <dbReference type="ARBA" id="ARBA00023136"/>
    </source>
</evidence>
<evidence type="ECO:0000256" key="3">
    <source>
        <dbReference type="ARBA" id="ARBA00022475"/>
    </source>
</evidence>
<dbReference type="GO" id="GO:0022857">
    <property type="term" value="F:transmembrane transporter activity"/>
    <property type="evidence" value="ECO:0007669"/>
    <property type="project" value="InterPro"/>
</dbReference>
<feature type="transmembrane region" description="Helical" evidence="7">
    <location>
        <begin position="418"/>
        <end position="440"/>
    </location>
</feature>
<evidence type="ECO:0000256" key="4">
    <source>
        <dbReference type="ARBA" id="ARBA00022692"/>
    </source>
</evidence>
<proteinExistence type="predicted"/>
<evidence type="ECO:0000313" key="8">
    <source>
        <dbReference type="EMBL" id="OLS59939.1"/>
    </source>
</evidence>
<reference evidence="8 9" key="1">
    <citation type="submission" date="2016-10" db="EMBL/GenBank/DDBJ databases">
        <title>Genome Sequence of Pseudomonas putida GM4FR.</title>
        <authorList>
            <person name="Poehlein A."/>
            <person name="Wemheuer F."/>
            <person name="Hollensteiner J."/>
            <person name="Wemheuer B."/>
        </authorList>
    </citation>
    <scope>NUCLEOTIDE SEQUENCE [LARGE SCALE GENOMIC DNA]</scope>
    <source>
        <strain evidence="8 9">GM4FR</strain>
    </source>
</reference>
<feature type="transmembrane region" description="Helical" evidence="7">
    <location>
        <begin position="87"/>
        <end position="105"/>
    </location>
</feature>
<feature type="transmembrane region" description="Helical" evidence="7">
    <location>
        <begin position="142"/>
        <end position="162"/>
    </location>
</feature>
<keyword evidence="3" id="KW-1003">Cell membrane</keyword>
<dbReference type="EMBL" id="MKZO01000058">
    <property type="protein sequence ID" value="OLS59939.1"/>
    <property type="molecule type" value="Genomic_DNA"/>
</dbReference>
<dbReference type="InterPro" id="IPR006726">
    <property type="entry name" value="PHBA_efflux_AaeB/fusaric-R"/>
</dbReference>
<feature type="transmembrane region" description="Helical" evidence="7">
    <location>
        <begin position="367"/>
        <end position="388"/>
    </location>
</feature>
<keyword evidence="2" id="KW-0813">Transport</keyword>
<dbReference type="Proteomes" id="UP000186736">
    <property type="component" value="Unassembled WGS sequence"/>
</dbReference>
<dbReference type="PANTHER" id="PTHR30509:SF9">
    <property type="entry name" value="MULTIDRUG RESISTANCE PROTEIN MDTO"/>
    <property type="match status" value="1"/>
</dbReference>
<dbReference type="PANTHER" id="PTHR30509">
    <property type="entry name" value="P-HYDROXYBENZOIC ACID EFFLUX PUMP SUBUNIT-RELATED"/>
    <property type="match status" value="1"/>
</dbReference>
<comment type="caution">
    <text evidence="8">The sequence shown here is derived from an EMBL/GenBank/DDBJ whole genome shotgun (WGS) entry which is preliminary data.</text>
</comment>
<protein>
    <recommendedName>
        <fullName evidence="10">Fusaric acid resistance protein</fullName>
    </recommendedName>
</protein>
<evidence type="ECO:0000313" key="9">
    <source>
        <dbReference type="Proteomes" id="UP000186736"/>
    </source>
</evidence>
<dbReference type="Pfam" id="PF04632">
    <property type="entry name" value="FUSC"/>
    <property type="match status" value="1"/>
</dbReference>
<organism evidence="8 9">
    <name type="scientific">Pseudomonas putida</name>
    <name type="common">Arthrobacter siderocapsulatus</name>
    <dbReference type="NCBI Taxonomy" id="303"/>
    <lineage>
        <taxon>Bacteria</taxon>
        <taxon>Pseudomonadati</taxon>
        <taxon>Pseudomonadota</taxon>
        <taxon>Gammaproteobacteria</taxon>
        <taxon>Pseudomonadales</taxon>
        <taxon>Pseudomonadaceae</taxon>
        <taxon>Pseudomonas</taxon>
    </lineage>
</organism>
<dbReference type="GO" id="GO:0005886">
    <property type="term" value="C:plasma membrane"/>
    <property type="evidence" value="ECO:0007669"/>
    <property type="project" value="UniProtKB-SubCell"/>
</dbReference>
<accession>A0A1Q9QXR0</accession>
<keyword evidence="5 7" id="KW-1133">Transmembrane helix</keyword>
<evidence type="ECO:0000256" key="7">
    <source>
        <dbReference type="SAM" id="Phobius"/>
    </source>
</evidence>
<dbReference type="AlphaFoldDB" id="A0A1Q9QXR0"/>
<keyword evidence="4 7" id="KW-0812">Transmembrane</keyword>
<sequence>MKHFFSSMPPARDWFYGVRTFAASMIALYIALLLQLPRPYWAMATVYIVSSPFVGPTSSKALYRAVGTLLGAAGAVFLVPLLVQAPVLLTLAVALWTAILLFLSLHLRTANSYTLMLAGYTLPMIALPVVDNPQLVFDIASSRAQEICLGIVCAAVVGALFWPRRLTPVFVGATGNWFSGAISYCDTFLARNVAADTVASLRGSMVATFNTLEMMIGQLSHEGARPQTVKNARELRGRMIHLLPVIDALDDALLALEGRAPEQAAQLKGLLEEAREWLQGTATEAPVARWAALREKLERLQPSVADLDQRPGLLLSNALYRLGEWVDLWQDCCSLKHAIASEDLSPWRAVYRHWRLGRLTPFLDRGLMLYSVFSTFSAIAVATGLWIALGWADGASAVILAAVACSFFAAMDDPAPQIYRFFFWTTLSVVFASLYLFLVLPNLHDFPMLVLAFAVPFICVGTLTVQPQFYLGTLLTIVNTASFISIQGAYDADFLAFVNANIAGPVGLLFAFIWTLVMRPFGVELAARRLTRFSWRDIVGMTQPATLAEHRRLGVQMLDRLMQHLPRLSQTGQDSGAALRDLRVGLNLLDLLAYLPRATPEPRAALEKVIEEVGGHFQACLDAGERQHAPPALLGSMEKARRALNLDVMEGCAEARLHLLHALSGLRLALLPGVEVVLEPDPQSQLPYGLDGAPL</sequence>
<feature type="transmembrane region" description="Helical" evidence="7">
    <location>
        <begin position="502"/>
        <end position="522"/>
    </location>
</feature>
<evidence type="ECO:0008006" key="10">
    <source>
        <dbReference type="Google" id="ProtNLM"/>
    </source>
</evidence>
<feature type="transmembrane region" description="Helical" evidence="7">
    <location>
        <begin position="394"/>
        <end position="411"/>
    </location>
</feature>
<evidence type="ECO:0000256" key="2">
    <source>
        <dbReference type="ARBA" id="ARBA00022448"/>
    </source>
</evidence>
<gene>
    <name evidence="8" type="ORF">PSEMO_52470</name>
</gene>
<feature type="transmembrane region" description="Helical" evidence="7">
    <location>
        <begin position="14"/>
        <end position="34"/>
    </location>
</feature>
<comment type="subcellular location">
    <subcellularLocation>
        <location evidence="1">Cell membrane</location>
        <topology evidence="1">Multi-pass membrane protein</topology>
    </subcellularLocation>
</comment>
<evidence type="ECO:0000256" key="5">
    <source>
        <dbReference type="ARBA" id="ARBA00022989"/>
    </source>
</evidence>